<organism evidence="7 8">
    <name type="scientific">Flavimaricola marinus</name>
    <dbReference type="NCBI Taxonomy" id="1819565"/>
    <lineage>
        <taxon>Bacteria</taxon>
        <taxon>Pseudomonadati</taxon>
        <taxon>Pseudomonadota</taxon>
        <taxon>Alphaproteobacteria</taxon>
        <taxon>Rhodobacterales</taxon>
        <taxon>Paracoccaceae</taxon>
        <taxon>Flavimaricola</taxon>
    </lineage>
</organism>
<evidence type="ECO:0000256" key="3">
    <source>
        <dbReference type="ARBA" id="ARBA00022917"/>
    </source>
</evidence>
<comment type="function">
    <text evidence="4">Peptide chain release factor 2 directs the termination of translation in response to the peptide chain termination codons UGA and UAA.</text>
</comment>
<dbReference type="OrthoDB" id="9806673at2"/>
<evidence type="ECO:0000256" key="4">
    <source>
        <dbReference type="HAMAP-Rule" id="MF_00094"/>
    </source>
</evidence>
<evidence type="ECO:0000256" key="2">
    <source>
        <dbReference type="ARBA" id="ARBA00022481"/>
    </source>
</evidence>
<dbReference type="SUPFAM" id="SSF75620">
    <property type="entry name" value="Release factor"/>
    <property type="match status" value="1"/>
</dbReference>
<dbReference type="Pfam" id="PF00472">
    <property type="entry name" value="RF-1"/>
    <property type="match status" value="1"/>
</dbReference>
<evidence type="ECO:0000259" key="6">
    <source>
        <dbReference type="PROSITE" id="PS00745"/>
    </source>
</evidence>
<dbReference type="GO" id="GO:0005737">
    <property type="term" value="C:cytoplasm"/>
    <property type="evidence" value="ECO:0007669"/>
    <property type="project" value="UniProtKB-SubCell"/>
</dbReference>
<gene>
    <name evidence="4 7" type="primary">prfB</name>
    <name evidence="7" type="ORF">LOM8899_02047</name>
</gene>
<dbReference type="Gene3D" id="3.30.70.1660">
    <property type="match status" value="1"/>
</dbReference>
<dbReference type="PANTHER" id="PTHR43116:SF3">
    <property type="entry name" value="CLASS I PEPTIDE CHAIN RELEASE FACTOR"/>
    <property type="match status" value="1"/>
</dbReference>
<dbReference type="NCBIfam" id="TIGR00020">
    <property type="entry name" value="prfB"/>
    <property type="match status" value="1"/>
</dbReference>
<dbReference type="RefSeq" id="WP_093992089.1">
    <property type="nucleotide sequence ID" value="NZ_FXZK01000003.1"/>
</dbReference>
<evidence type="ECO:0000256" key="5">
    <source>
        <dbReference type="NCBIfam" id="TIGR00020"/>
    </source>
</evidence>
<evidence type="ECO:0000256" key="1">
    <source>
        <dbReference type="ARBA" id="ARBA00010835"/>
    </source>
</evidence>
<dbReference type="EMBL" id="FXZK01000003">
    <property type="protein sequence ID" value="SMY07902.1"/>
    <property type="molecule type" value="Genomic_DNA"/>
</dbReference>
<dbReference type="InterPro" id="IPR000352">
    <property type="entry name" value="Pep_chain_release_fac_I"/>
</dbReference>
<keyword evidence="3 4" id="KW-0648">Protein biosynthesis</keyword>
<dbReference type="HAMAP" id="MF_00094">
    <property type="entry name" value="Rel_fac_2"/>
    <property type="match status" value="1"/>
</dbReference>
<evidence type="ECO:0000313" key="7">
    <source>
        <dbReference type="EMBL" id="SMY07902.1"/>
    </source>
</evidence>
<dbReference type="Pfam" id="PF03462">
    <property type="entry name" value="PCRF"/>
    <property type="match status" value="1"/>
</dbReference>
<dbReference type="Gene3D" id="1.20.58.410">
    <property type="entry name" value="Release factor"/>
    <property type="match status" value="1"/>
</dbReference>
<dbReference type="GO" id="GO:0016149">
    <property type="term" value="F:translation release factor activity, codon specific"/>
    <property type="evidence" value="ECO:0007669"/>
    <property type="project" value="UniProtKB-UniRule"/>
</dbReference>
<comment type="similarity">
    <text evidence="1 4">Belongs to the prokaryotic/mitochondrial release factor family.</text>
</comment>
<dbReference type="FunFam" id="3.30.160.20:FF:000010">
    <property type="entry name" value="Peptide chain release factor 2"/>
    <property type="match status" value="1"/>
</dbReference>
<dbReference type="PANTHER" id="PTHR43116">
    <property type="entry name" value="PEPTIDE CHAIN RELEASE FACTOR 2"/>
    <property type="match status" value="1"/>
</dbReference>
<reference evidence="7 8" key="1">
    <citation type="submission" date="2017-05" db="EMBL/GenBank/DDBJ databases">
        <authorList>
            <person name="Song R."/>
            <person name="Chenine A.L."/>
            <person name="Ruprecht R.M."/>
        </authorList>
    </citation>
    <scope>NUCLEOTIDE SEQUENCE [LARGE SCALE GENOMIC DNA]</scope>
    <source>
        <strain evidence="7 8">CECT 8899</strain>
    </source>
</reference>
<dbReference type="AlphaFoldDB" id="A0A238LE80"/>
<dbReference type="SMART" id="SM00937">
    <property type="entry name" value="PCRF"/>
    <property type="match status" value="1"/>
</dbReference>
<dbReference type="Proteomes" id="UP000201613">
    <property type="component" value="Unassembled WGS sequence"/>
</dbReference>
<accession>A0A238LE80</accession>
<feature type="domain" description="Prokaryotic-type class I peptide chain release factors" evidence="6">
    <location>
        <begin position="243"/>
        <end position="259"/>
    </location>
</feature>
<dbReference type="Gene3D" id="3.30.160.20">
    <property type="match status" value="1"/>
</dbReference>
<comment type="subcellular location">
    <subcellularLocation>
        <location evidence="4">Cytoplasm</location>
    </subcellularLocation>
</comment>
<protein>
    <recommendedName>
        <fullName evidence="4 5">Peptide chain release factor 2</fullName>
        <shortName evidence="4">RF-2</shortName>
    </recommendedName>
</protein>
<proteinExistence type="inferred from homology"/>
<dbReference type="PROSITE" id="PS00745">
    <property type="entry name" value="RF_PROK_I"/>
    <property type="match status" value="1"/>
</dbReference>
<feature type="modified residue" description="N5-methylglutamine" evidence="4">
    <location>
        <position position="250"/>
    </location>
</feature>
<dbReference type="InterPro" id="IPR045853">
    <property type="entry name" value="Pep_chain_release_fac_I_sf"/>
</dbReference>
<name>A0A238LE80_9RHOB</name>
<dbReference type="InterPro" id="IPR004374">
    <property type="entry name" value="PrfB"/>
</dbReference>
<keyword evidence="2 4" id="KW-0488">Methylation</keyword>
<dbReference type="InterPro" id="IPR005139">
    <property type="entry name" value="PCRF"/>
</dbReference>
<evidence type="ECO:0000313" key="8">
    <source>
        <dbReference type="Proteomes" id="UP000201613"/>
    </source>
</evidence>
<comment type="PTM">
    <text evidence="4">Methylated by PrmC. Methylation increases the termination efficiency of RF2.</text>
</comment>
<keyword evidence="8" id="KW-1185">Reference proteome</keyword>
<sequence>MRAETQNTIAAIEKSLKLLAQRLDWDTAKHRLEEFDARVEDPTLWDDPEAAQKLMRDRQMLVDAIGNYESLSRDLADNVELIELGEMEGDADVVTEAEEALKAVRATAAQKEIEALLDGEADGNDTFLEINSGAGGTESCDWASMLARMYVRWAEKKGYKVELQSESPGEEAGIKSAAYKISGPNAYGWLKSESGVHRLVRISPYDGAARRHTSFSSVWVYPVVDDNIEIEVNPSDIRIDTYRSSGAGGQHVNTTDSAVRITHIPTNIVVTSSEKSQHQNRDIAMKALKSRLYQMELDRRNAAINEAHENKGDAGWGNQIRSYVLQPYQMVKDLRTGFETSDTQGVLDGDLDGFMAATLALQVSGMSRADATAED</sequence>
<keyword evidence="4" id="KW-0963">Cytoplasm</keyword>